<evidence type="ECO:0000313" key="2">
    <source>
        <dbReference type="EMBL" id="KAJ1966800.1"/>
    </source>
</evidence>
<feature type="non-terminal residue" evidence="2">
    <location>
        <position position="1"/>
    </location>
</feature>
<keyword evidence="3" id="KW-1185">Reference proteome</keyword>
<gene>
    <name evidence="2" type="ORF">H4R34_006467</name>
</gene>
<feature type="non-terminal residue" evidence="2">
    <location>
        <position position="84"/>
    </location>
</feature>
<dbReference type="EMBL" id="JANBQB010002492">
    <property type="protein sequence ID" value="KAJ1966800.1"/>
    <property type="molecule type" value="Genomic_DNA"/>
</dbReference>
<evidence type="ECO:0000256" key="1">
    <source>
        <dbReference type="SAM" id="MobiDB-lite"/>
    </source>
</evidence>
<reference evidence="2" key="1">
    <citation type="submission" date="2022-07" db="EMBL/GenBank/DDBJ databases">
        <title>Phylogenomic reconstructions and comparative analyses of Kickxellomycotina fungi.</title>
        <authorList>
            <person name="Reynolds N.K."/>
            <person name="Stajich J.E."/>
            <person name="Barry K."/>
            <person name="Grigoriev I.V."/>
            <person name="Crous P."/>
            <person name="Smith M.E."/>
        </authorList>
    </citation>
    <scope>NUCLEOTIDE SEQUENCE</scope>
    <source>
        <strain evidence="2">RSA 567</strain>
    </source>
</reference>
<feature type="region of interest" description="Disordered" evidence="1">
    <location>
        <begin position="17"/>
        <end position="38"/>
    </location>
</feature>
<dbReference type="AlphaFoldDB" id="A0A9W8AX62"/>
<dbReference type="Proteomes" id="UP001151582">
    <property type="component" value="Unassembled WGS sequence"/>
</dbReference>
<organism evidence="2 3">
    <name type="scientific">Dimargaris verticillata</name>
    <dbReference type="NCBI Taxonomy" id="2761393"/>
    <lineage>
        <taxon>Eukaryota</taxon>
        <taxon>Fungi</taxon>
        <taxon>Fungi incertae sedis</taxon>
        <taxon>Zoopagomycota</taxon>
        <taxon>Kickxellomycotina</taxon>
        <taxon>Dimargaritomycetes</taxon>
        <taxon>Dimargaritales</taxon>
        <taxon>Dimargaritaceae</taxon>
        <taxon>Dimargaris</taxon>
    </lineage>
</organism>
<proteinExistence type="predicted"/>
<name>A0A9W8AX62_9FUNG</name>
<protein>
    <submittedName>
        <fullName evidence="2">Uncharacterized protein</fullName>
    </submittedName>
</protein>
<evidence type="ECO:0000313" key="3">
    <source>
        <dbReference type="Proteomes" id="UP001151582"/>
    </source>
</evidence>
<sequence>QCRVNFDLVLLTKAACSSHRSPATPNPDISPVSSSKKPCPKAIDAMGANDAPVLLSDDSLDELLPELDMSTLTFDFKDQTKLKS</sequence>
<comment type="caution">
    <text evidence="2">The sequence shown here is derived from an EMBL/GenBank/DDBJ whole genome shotgun (WGS) entry which is preliminary data.</text>
</comment>
<accession>A0A9W8AX62</accession>